<dbReference type="AlphaFoldDB" id="A0A0J9SHJ4"/>
<proteinExistence type="predicted"/>
<accession>A0A0J9SHJ4</accession>
<reference evidence="2 3" key="1">
    <citation type="submission" date="2011-08" db="EMBL/GenBank/DDBJ databases">
        <title>The Genome Sequence of Plasmodium vivax India VII.</title>
        <authorList>
            <consortium name="The Broad Institute Genome Sequencing Platform"/>
            <consortium name="The Broad Institute Genome Sequencing Center for Infectious Disease"/>
            <person name="Neafsey D."/>
            <person name="Carlton J."/>
            <person name="Barnwell J."/>
            <person name="Collins W."/>
            <person name="Escalante A."/>
            <person name="Mullikin J."/>
            <person name="Saul A."/>
            <person name="Guigo R."/>
            <person name="Camara F."/>
            <person name="Young S.K."/>
            <person name="Zeng Q."/>
            <person name="Gargeya S."/>
            <person name="Fitzgerald M."/>
            <person name="Haas B."/>
            <person name="Abouelleil A."/>
            <person name="Alvarado L."/>
            <person name="Arachchi H.M."/>
            <person name="Berlin A."/>
            <person name="Brown A."/>
            <person name="Chapman S.B."/>
            <person name="Chen Z."/>
            <person name="Dunbar C."/>
            <person name="Freedman E."/>
            <person name="Gearin G."/>
            <person name="Gellesch M."/>
            <person name="Goldberg J."/>
            <person name="Griggs A."/>
            <person name="Gujja S."/>
            <person name="Heiman D."/>
            <person name="Howarth C."/>
            <person name="Larson L."/>
            <person name="Lui A."/>
            <person name="MacDonald P.J.P."/>
            <person name="Montmayeur A."/>
            <person name="Murphy C."/>
            <person name="Neiman D."/>
            <person name="Pearson M."/>
            <person name="Priest M."/>
            <person name="Roberts A."/>
            <person name="Saif S."/>
            <person name="Shea T."/>
            <person name="Shenoy N."/>
            <person name="Sisk P."/>
            <person name="Stolte C."/>
            <person name="Sykes S."/>
            <person name="Wortman J."/>
            <person name="Nusbaum C."/>
            <person name="Birren B."/>
        </authorList>
    </citation>
    <scope>NUCLEOTIDE SEQUENCE [LARGE SCALE GENOMIC DNA]</scope>
    <source>
        <strain evidence="2 3">India VII</strain>
    </source>
</reference>
<protein>
    <submittedName>
        <fullName evidence="2">Uncharacterized protein</fullName>
    </submittedName>
</protein>
<sequence length="168" mass="18950">MFDINITDINKNALEDMKKIYDLYKEYYDLNSMYYTTPSTDACINKAVSCVSKYSDLIKSCPPKDSSNFCTALSDYKNTYNRLKEDNPCVTKDLPTLPSYQKETASSEPLDTAGEHMSTQTETPPLEGSLPITEETPPSKNNTFEIIGYTSATSVFLFGTYMVRNVFI</sequence>
<feature type="compositionally biased region" description="Polar residues" evidence="1">
    <location>
        <begin position="98"/>
        <end position="109"/>
    </location>
</feature>
<dbReference type="Proteomes" id="UP000053562">
    <property type="component" value="Unassembled WGS sequence"/>
</dbReference>
<evidence type="ECO:0000313" key="2">
    <source>
        <dbReference type="EMBL" id="KMZ82066.1"/>
    </source>
</evidence>
<organism evidence="2 3">
    <name type="scientific">Plasmodium vivax India VII</name>
    <dbReference type="NCBI Taxonomy" id="1077284"/>
    <lineage>
        <taxon>Eukaryota</taxon>
        <taxon>Sar</taxon>
        <taxon>Alveolata</taxon>
        <taxon>Apicomplexa</taxon>
        <taxon>Aconoidasida</taxon>
        <taxon>Haemosporida</taxon>
        <taxon>Plasmodiidae</taxon>
        <taxon>Plasmodium</taxon>
        <taxon>Plasmodium (Plasmodium)</taxon>
    </lineage>
</organism>
<evidence type="ECO:0000313" key="3">
    <source>
        <dbReference type="Proteomes" id="UP000053562"/>
    </source>
</evidence>
<dbReference type="EMBL" id="KQ234211">
    <property type="protein sequence ID" value="KMZ82066.1"/>
    <property type="molecule type" value="Genomic_DNA"/>
</dbReference>
<dbReference type="Pfam" id="PF06022">
    <property type="entry name" value="Cir_Bir_Yir"/>
    <property type="match status" value="1"/>
</dbReference>
<dbReference type="InterPro" id="IPR006477">
    <property type="entry name" value="Yir_bir_cir"/>
</dbReference>
<gene>
    <name evidence="2" type="ORF">PVIIG_06135</name>
</gene>
<evidence type="ECO:0000256" key="1">
    <source>
        <dbReference type="SAM" id="MobiDB-lite"/>
    </source>
</evidence>
<feature type="region of interest" description="Disordered" evidence="1">
    <location>
        <begin position="98"/>
        <end position="138"/>
    </location>
</feature>
<name>A0A0J9SHJ4_PLAVI</name>